<proteinExistence type="predicted"/>
<name>A0A0G1QRQ1_9BACT</name>
<organism evidence="1 2">
    <name type="scientific">Candidatus Nomurabacteria bacterium GW2011_GWA1_46_11</name>
    <dbReference type="NCBI Taxonomy" id="1618732"/>
    <lineage>
        <taxon>Bacteria</taxon>
        <taxon>Candidatus Nomuraibacteriota</taxon>
    </lineage>
</organism>
<reference evidence="1 2" key="1">
    <citation type="journal article" date="2015" name="Nature">
        <title>rRNA introns, odd ribosomes, and small enigmatic genomes across a large radiation of phyla.</title>
        <authorList>
            <person name="Brown C.T."/>
            <person name="Hug L.A."/>
            <person name="Thomas B.C."/>
            <person name="Sharon I."/>
            <person name="Castelle C.J."/>
            <person name="Singh A."/>
            <person name="Wilkins M.J."/>
            <person name="Williams K.H."/>
            <person name="Banfield J.F."/>
        </authorList>
    </citation>
    <scope>NUCLEOTIDE SEQUENCE [LARGE SCALE GENOMIC DNA]</scope>
</reference>
<protein>
    <submittedName>
        <fullName evidence="1">Uncharacterized protein</fullName>
    </submittedName>
</protein>
<gene>
    <name evidence="1" type="ORF">UX31_C0041G0009</name>
</gene>
<comment type="caution">
    <text evidence="1">The sequence shown here is derived from an EMBL/GenBank/DDBJ whole genome shotgun (WGS) entry which is preliminary data.</text>
</comment>
<dbReference type="Proteomes" id="UP000034107">
    <property type="component" value="Unassembled WGS sequence"/>
</dbReference>
<accession>A0A0G1QRQ1</accession>
<dbReference type="AlphaFoldDB" id="A0A0G1QRQ1"/>
<sequence length="72" mass="7069">MNTLGPAGKTIIVLVVLGLGAAVWYVSATPAVAPGPVACTADAMQCPDGSYVGRQGPKCEFAPCPGASSGGY</sequence>
<evidence type="ECO:0000313" key="2">
    <source>
        <dbReference type="Proteomes" id="UP000034107"/>
    </source>
</evidence>
<evidence type="ECO:0000313" key="1">
    <source>
        <dbReference type="EMBL" id="KKU20448.1"/>
    </source>
</evidence>
<dbReference type="EMBL" id="LCLS01000041">
    <property type="protein sequence ID" value="KKU20448.1"/>
    <property type="molecule type" value="Genomic_DNA"/>
</dbReference>